<dbReference type="RefSeq" id="WP_059435231.1">
    <property type="nucleotide sequence ID" value="NZ_FAVB01000003.1"/>
</dbReference>
<evidence type="ECO:0000313" key="2">
    <source>
        <dbReference type="EMBL" id="CUU83297.1"/>
    </source>
</evidence>
<evidence type="ECO:0000256" key="1">
    <source>
        <dbReference type="SAM" id="Coils"/>
    </source>
</evidence>
<gene>
    <name evidence="2" type="ORF">ERS686654_01400</name>
</gene>
<keyword evidence="3" id="KW-1185">Reference proteome</keyword>
<protein>
    <submittedName>
        <fullName evidence="2">Uncharacterized protein</fullName>
    </submittedName>
</protein>
<proteinExistence type="predicted"/>
<dbReference type="EMBL" id="FAVB01000003">
    <property type="protein sequence ID" value="CUU83297.1"/>
    <property type="molecule type" value="Genomic_DNA"/>
</dbReference>
<organism evidence="2 3">
    <name type="scientific">Campylobacter hyointestinalis subsp. hyointestinalis</name>
    <dbReference type="NCBI Taxonomy" id="91352"/>
    <lineage>
        <taxon>Bacteria</taxon>
        <taxon>Pseudomonadati</taxon>
        <taxon>Campylobacterota</taxon>
        <taxon>Epsilonproteobacteria</taxon>
        <taxon>Campylobacterales</taxon>
        <taxon>Campylobacteraceae</taxon>
        <taxon>Campylobacter</taxon>
    </lineage>
</organism>
<accession>A0A0S4SBP1</accession>
<evidence type="ECO:0000313" key="3">
    <source>
        <dbReference type="Proteomes" id="UP000052237"/>
    </source>
</evidence>
<sequence length="158" mass="18362">MIKTSYEISIKLNEDEFSLTINEPNAKEKKLLDLKKDASAKELSTLEAARDSYEQKLREISHKQDIISLNLELSKELKEGELSLLLKETKELKNQIYAISKTLKEPDFKPLEKELEDILRYKSELLISGDMKEIFLKKVDELGISHKLLWEEIAKKGR</sequence>
<reference evidence="2 3" key="1">
    <citation type="submission" date="2015-11" db="EMBL/GenBank/DDBJ databases">
        <authorList>
            <consortium name="Pathogen Informatics"/>
        </authorList>
    </citation>
    <scope>NUCLEOTIDE SEQUENCE [LARGE SCALE GENOMIC DNA]</scope>
    <source>
        <strain evidence="2 3">006A-0059</strain>
    </source>
</reference>
<feature type="coiled-coil region" evidence="1">
    <location>
        <begin position="36"/>
        <end position="95"/>
    </location>
</feature>
<keyword evidence="1" id="KW-0175">Coiled coil</keyword>
<name>A0A0S4SBP1_CAMHY</name>
<dbReference type="Proteomes" id="UP000052237">
    <property type="component" value="Unassembled WGS sequence"/>
</dbReference>
<comment type="caution">
    <text evidence="2">The sequence shown here is derived from an EMBL/GenBank/DDBJ whole genome shotgun (WGS) entry which is preliminary data.</text>
</comment>
<dbReference type="AlphaFoldDB" id="A0A0S4SBP1"/>